<dbReference type="Proteomes" id="UP001371305">
    <property type="component" value="Unassembled WGS sequence"/>
</dbReference>
<dbReference type="NCBIfam" id="TIGR04046">
    <property type="entry name" value="MSMEG_0569_nitr"/>
    <property type="match status" value="1"/>
</dbReference>
<accession>A0ABU9ARN5</accession>
<dbReference type="SUPFAM" id="SSF51905">
    <property type="entry name" value="FAD/NAD(P)-binding domain"/>
    <property type="match status" value="1"/>
</dbReference>
<dbReference type="EMBL" id="JBBUKT010000002">
    <property type="protein sequence ID" value="MEK7950369.1"/>
    <property type="molecule type" value="Genomic_DNA"/>
</dbReference>
<dbReference type="InterPro" id="IPR036188">
    <property type="entry name" value="FAD/NAD-bd_sf"/>
</dbReference>
<gene>
    <name evidence="2" type="ORF">WKV53_07675</name>
</gene>
<keyword evidence="3" id="KW-1185">Reference proteome</keyword>
<dbReference type="PRINTS" id="PR00368">
    <property type="entry name" value="FADPNR"/>
</dbReference>
<dbReference type="InterPro" id="IPR024000">
    <property type="entry name" value="CHP04046_FMN-dependent"/>
</dbReference>
<comment type="caution">
    <text evidence="2">The sequence shown here is derived from an EMBL/GenBank/DDBJ whole genome shotgun (WGS) entry which is preliminary data.</text>
</comment>
<reference evidence="2 3" key="1">
    <citation type="submission" date="2024-04" db="EMBL/GenBank/DDBJ databases">
        <title>Luteolibacter sp. isolated from soil.</title>
        <authorList>
            <person name="An J."/>
        </authorList>
    </citation>
    <scope>NUCLEOTIDE SEQUENCE [LARGE SCALE GENOMIC DNA]</scope>
    <source>
        <strain evidence="2 3">Y139</strain>
    </source>
</reference>
<dbReference type="SUPFAM" id="SSF51971">
    <property type="entry name" value="Nucleotide-binding domain"/>
    <property type="match status" value="1"/>
</dbReference>
<sequence length="424" mass="47497">MSFPEHRRTDVAIIGGGQAGLSVSYCLKQRGIHDHVIFERHRIGHSWRSERWDSFCLVTPNFQCRLPGHPYDGDDPEGFMVKDEIVAYIERYVAKVKPPIHEGVSVQSIEAHEDGFLVTTSECTWIAAQVVMAIGGFHKPIVPPGTENIPDSIFQIHSVAYRNPEQIPAGDIVVVGSGQSGCQIAEDLHLAGRKVHLCLGNAPRSPRQYRGKDVVAWLEDMRYYDTPISAHPDPAMVRDSTNHYLTGRDGGREIDLRRFALEGMGLYGYVDGIDEAGFSLRPNLKERLDAADKSYVGIRKRIDEYIAAQGIDAPEEPVYEPCWQPEEEPQRLDFSTKDVGAIIWSIGFRSDFSFVKFPIFDERGYPRYDRGVTEVPGLYFIGLPWLHTWGSGRFAGVGPDAEHLADQIHQSLTRKPSPELAGIV</sequence>
<dbReference type="PANTHER" id="PTHR43539">
    <property type="entry name" value="FLAVIN-BINDING MONOOXYGENASE-LIKE PROTEIN (AFU_ORTHOLOGUE AFUA_4G09220)"/>
    <property type="match status" value="1"/>
</dbReference>
<dbReference type="RefSeq" id="WP_341403878.1">
    <property type="nucleotide sequence ID" value="NZ_JBBUKT010000002.1"/>
</dbReference>
<evidence type="ECO:0000313" key="2">
    <source>
        <dbReference type="EMBL" id="MEK7950369.1"/>
    </source>
</evidence>
<dbReference type="Gene3D" id="3.50.50.60">
    <property type="entry name" value="FAD/NAD(P)-binding domain"/>
    <property type="match status" value="2"/>
</dbReference>
<proteinExistence type="predicted"/>
<dbReference type="PRINTS" id="PR00411">
    <property type="entry name" value="PNDRDTASEI"/>
</dbReference>
<dbReference type="PANTHER" id="PTHR43539:SF78">
    <property type="entry name" value="FLAVIN-CONTAINING MONOOXYGENASE"/>
    <property type="match status" value="1"/>
</dbReference>
<dbReference type="InterPro" id="IPR050982">
    <property type="entry name" value="Auxin_biosynth/cation_transpt"/>
</dbReference>
<keyword evidence="1" id="KW-0560">Oxidoreductase</keyword>
<dbReference type="Pfam" id="PF13738">
    <property type="entry name" value="Pyr_redox_3"/>
    <property type="match status" value="1"/>
</dbReference>
<protein>
    <submittedName>
        <fullName evidence="2">MSMEG_0569 family flavin-dependent oxidoreductase</fullName>
    </submittedName>
</protein>
<name>A0ABU9ARN5_9BACT</name>
<evidence type="ECO:0000256" key="1">
    <source>
        <dbReference type="ARBA" id="ARBA00023002"/>
    </source>
</evidence>
<evidence type="ECO:0000313" key="3">
    <source>
        <dbReference type="Proteomes" id="UP001371305"/>
    </source>
</evidence>
<organism evidence="2 3">
    <name type="scientific">Luteolibacter soli</name>
    <dbReference type="NCBI Taxonomy" id="3135280"/>
    <lineage>
        <taxon>Bacteria</taxon>
        <taxon>Pseudomonadati</taxon>
        <taxon>Verrucomicrobiota</taxon>
        <taxon>Verrucomicrobiia</taxon>
        <taxon>Verrucomicrobiales</taxon>
        <taxon>Verrucomicrobiaceae</taxon>
        <taxon>Luteolibacter</taxon>
    </lineage>
</organism>